<dbReference type="HOGENOM" id="CLU_1299727_0_0_1"/>
<accession>A0A0D2BYL2</accession>
<dbReference type="VEuPathDB" id="FungiDB:PV08_06461"/>
<name>A0A0D2BYL2_9EURO</name>
<protein>
    <submittedName>
        <fullName evidence="2">Uncharacterized protein</fullName>
    </submittedName>
</protein>
<evidence type="ECO:0000313" key="2">
    <source>
        <dbReference type="EMBL" id="KIW16409.1"/>
    </source>
</evidence>
<dbReference type="EMBL" id="KN847495">
    <property type="protein sequence ID" value="KIW16409.1"/>
    <property type="molecule type" value="Genomic_DNA"/>
</dbReference>
<sequence>MAFSSSRKGRPRDNRPAEAFEDDPGEGPMQEQENGSAGRTNDVSPGSYARVVTKSPAMNNALEPRPDDRAEAPPALWQWKWRTGNARPGRLQHADSEEQLGAFYERYLPALRVVLGHVKKRDEAKNIPFQPIALSHNKSAFEPFDKFFARPWSGVSLLRGKTRRDETSDDLSTLQPGRNDWWAIHSSGARGHTAMILAHVHGARVGEPAGSK</sequence>
<organism evidence="2 3">
    <name type="scientific">Exophiala spinifera</name>
    <dbReference type="NCBI Taxonomy" id="91928"/>
    <lineage>
        <taxon>Eukaryota</taxon>
        <taxon>Fungi</taxon>
        <taxon>Dikarya</taxon>
        <taxon>Ascomycota</taxon>
        <taxon>Pezizomycotina</taxon>
        <taxon>Eurotiomycetes</taxon>
        <taxon>Chaetothyriomycetidae</taxon>
        <taxon>Chaetothyriales</taxon>
        <taxon>Herpotrichiellaceae</taxon>
        <taxon>Exophiala</taxon>
    </lineage>
</organism>
<feature type="compositionally biased region" description="Polar residues" evidence="1">
    <location>
        <begin position="31"/>
        <end position="44"/>
    </location>
</feature>
<dbReference type="GeneID" id="27333544"/>
<reference evidence="2 3" key="1">
    <citation type="submission" date="2015-01" db="EMBL/GenBank/DDBJ databases">
        <title>The Genome Sequence of Exophiala spinifera CBS89968.</title>
        <authorList>
            <consortium name="The Broad Institute Genomics Platform"/>
            <person name="Cuomo C."/>
            <person name="de Hoog S."/>
            <person name="Gorbushina A."/>
            <person name="Stielow B."/>
            <person name="Teixiera M."/>
            <person name="Abouelleil A."/>
            <person name="Chapman S.B."/>
            <person name="Priest M."/>
            <person name="Young S.K."/>
            <person name="Wortman J."/>
            <person name="Nusbaum C."/>
            <person name="Birren B."/>
        </authorList>
    </citation>
    <scope>NUCLEOTIDE SEQUENCE [LARGE SCALE GENOMIC DNA]</scope>
    <source>
        <strain evidence="2 3">CBS 89968</strain>
    </source>
</reference>
<dbReference type="RefSeq" id="XP_016236625.1">
    <property type="nucleotide sequence ID" value="XM_016380798.1"/>
</dbReference>
<feature type="region of interest" description="Disordered" evidence="1">
    <location>
        <begin position="1"/>
        <end position="71"/>
    </location>
</feature>
<evidence type="ECO:0000256" key="1">
    <source>
        <dbReference type="SAM" id="MobiDB-lite"/>
    </source>
</evidence>
<evidence type="ECO:0000313" key="3">
    <source>
        <dbReference type="Proteomes" id="UP000053328"/>
    </source>
</evidence>
<gene>
    <name evidence="2" type="ORF">PV08_06461</name>
</gene>
<dbReference type="AlphaFoldDB" id="A0A0D2BYL2"/>
<keyword evidence="3" id="KW-1185">Reference proteome</keyword>
<proteinExistence type="predicted"/>
<dbReference type="Proteomes" id="UP000053328">
    <property type="component" value="Unassembled WGS sequence"/>
</dbReference>